<feature type="domain" description="MIR" evidence="5">
    <location>
        <begin position="153"/>
        <end position="207"/>
    </location>
</feature>
<organism evidence="6 7">
    <name type="scientific">Patiria miniata</name>
    <name type="common">Bat star</name>
    <name type="synonym">Asterina miniata</name>
    <dbReference type="NCBI Taxonomy" id="46514"/>
    <lineage>
        <taxon>Eukaryota</taxon>
        <taxon>Metazoa</taxon>
        <taxon>Echinodermata</taxon>
        <taxon>Eleutherozoa</taxon>
        <taxon>Asterozoa</taxon>
        <taxon>Asteroidea</taxon>
        <taxon>Valvatacea</taxon>
        <taxon>Valvatida</taxon>
        <taxon>Asterinidae</taxon>
        <taxon>Patiria</taxon>
    </lineage>
</organism>
<keyword evidence="2 4" id="KW-0732">Signal</keyword>
<evidence type="ECO:0000259" key="5">
    <source>
        <dbReference type="PROSITE" id="PS50919"/>
    </source>
</evidence>
<dbReference type="GO" id="GO:0005783">
    <property type="term" value="C:endoplasmic reticulum"/>
    <property type="evidence" value="ECO:0007669"/>
    <property type="project" value="UniProtKB-ARBA"/>
</dbReference>
<evidence type="ECO:0000256" key="1">
    <source>
        <dbReference type="ARBA" id="ARBA00004613"/>
    </source>
</evidence>
<evidence type="ECO:0000256" key="2">
    <source>
        <dbReference type="ARBA" id="ARBA00022729"/>
    </source>
</evidence>
<dbReference type="PROSITE" id="PS50919">
    <property type="entry name" value="MIR"/>
    <property type="match status" value="3"/>
</dbReference>
<dbReference type="OrthoDB" id="5588846at2759"/>
<evidence type="ECO:0000256" key="3">
    <source>
        <dbReference type="ARBA" id="ARBA00022737"/>
    </source>
</evidence>
<dbReference type="RefSeq" id="XP_038051703.1">
    <property type="nucleotide sequence ID" value="XM_038195775.1"/>
</dbReference>
<evidence type="ECO:0000313" key="7">
    <source>
        <dbReference type="Proteomes" id="UP000887568"/>
    </source>
</evidence>
<feature type="chain" id="PRO_5036995449" description="MIR domain-containing protein" evidence="4">
    <location>
        <begin position="29"/>
        <end position="219"/>
    </location>
</feature>
<dbReference type="Proteomes" id="UP000887568">
    <property type="component" value="Unplaced"/>
</dbReference>
<reference evidence="6" key="1">
    <citation type="submission" date="2022-11" db="UniProtKB">
        <authorList>
            <consortium name="EnsemblMetazoa"/>
        </authorList>
    </citation>
    <scope>IDENTIFICATION</scope>
</reference>
<dbReference type="EnsemblMetazoa" id="XM_038195775.1">
    <property type="protein sequence ID" value="XP_038051703.1"/>
    <property type="gene ID" value="LOC119724637"/>
</dbReference>
<accession>A0A913ZIT6</accession>
<dbReference type="OMA" id="SHDIRYG"/>
<dbReference type="GO" id="GO:0005576">
    <property type="term" value="C:extracellular region"/>
    <property type="evidence" value="ECO:0007669"/>
    <property type="project" value="UniProtKB-SubCell"/>
</dbReference>
<dbReference type="Gene3D" id="2.80.10.50">
    <property type="match status" value="1"/>
</dbReference>
<sequence>MEELNRIYCAFFALFVLFLSAENKLVAAFSDDFEYDYVSCGSIIKLLNTRHNVRLHSHDIRYGSGSGQQSVTGVEPAADKNSYWQVKGQQGKPCTRGTAIQCGSTIRLLHVETRKNLHSHHFSSPLSHNQEVSGFGEDGVGDDGDKWVVTCSSTYWNRNDPVRFKHVVTNSYLTVSGDIYGRPIHGQREICTVPNPNQSNQWKAMEGVYIKPTETSGKD</sequence>
<dbReference type="PANTHER" id="PTHR46809:SF2">
    <property type="entry name" value="GH21273P"/>
    <property type="match status" value="1"/>
</dbReference>
<dbReference type="SMART" id="SM00472">
    <property type="entry name" value="MIR"/>
    <property type="match status" value="3"/>
</dbReference>
<dbReference type="AlphaFoldDB" id="A0A913ZIT6"/>
<feature type="domain" description="MIR" evidence="5">
    <location>
        <begin position="35"/>
        <end position="89"/>
    </location>
</feature>
<dbReference type="InterPro" id="IPR036300">
    <property type="entry name" value="MIR_dom_sf"/>
</dbReference>
<keyword evidence="7" id="KW-1185">Reference proteome</keyword>
<dbReference type="PANTHER" id="PTHR46809">
    <property type="entry name" value="STROMAL CELL-DERIVED FACTOR 2-LIKE PROTEIN"/>
    <property type="match status" value="1"/>
</dbReference>
<feature type="domain" description="MIR" evidence="5">
    <location>
        <begin position="97"/>
        <end position="152"/>
    </location>
</feature>
<comment type="subcellular location">
    <subcellularLocation>
        <location evidence="1">Secreted</location>
    </subcellularLocation>
</comment>
<feature type="signal peptide" evidence="4">
    <location>
        <begin position="1"/>
        <end position="28"/>
    </location>
</feature>
<dbReference type="Pfam" id="PF02815">
    <property type="entry name" value="MIR"/>
    <property type="match status" value="1"/>
</dbReference>
<evidence type="ECO:0000313" key="6">
    <source>
        <dbReference type="EnsemblMetazoa" id="XP_038051703.1"/>
    </source>
</evidence>
<name>A0A913ZIT6_PATMI</name>
<dbReference type="FunFam" id="2.80.10.50:FF:000023">
    <property type="entry name" value="Stromal cell-derived factor 2-like 1"/>
    <property type="match status" value="1"/>
</dbReference>
<protein>
    <recommendedName>
        <fullName evidence="5">MIR domain-containing protein</fullName>
    </recommendedName>
</protein>
<dbReference type="GeneID" id="119724637"/>
<dbReference type="InterPro" id="IPR016093">
    <property type="entry name" value="MIR_motif"/>
</dbReference>
<dbReference type="CDD" id="cd23293">
    <property type="entry name" value="beta-trefoil_MIR_SDF2_meta"/>
    <property type="match status" value="1"/>
</dbReference>
<proteinExistence type="predicted"/>
<dbReference type="GO" id="GO:0032991">
    <property type="term" value="C:protein-containing complex"/>
    <property type="evidence" value="ECO:0007669"/>
    <property type="project" value="UniProtKB-ARBA"/>
</dbReference>
<evidence type="ECO:0000256" key="4">
    <source>
        <dbReference type="SAM" id="SignalP"/>
    </source>
</evidence>
<keyword evidence="3" id="KW-0677">Repeat</keyword>
<dbReference type="SUPFAM" id="SSF82109">
    <property type="entry name" value="MIR domain"/>
    <property type="match status" value="1"/>
</dbReference>